<gene>
    <name evidence="1" type="ORF">GCM10007927_39710</name>
</gene>
<reference evidence="1" key="1">
    <citation type="journal article" date="2014" name="Int. J. Syst. Evol. Microbiol.">
        <title>Complete genome of a new Firmicutes species belonging to the dominant human colonic microbiota ('Ruminococcus bicirculans') reveals two chromosomes and a selective capacity to utilize plant glucans.</title>
        <authorList>
            <consortium name="NISC Comparative Sequencing Program"/>
            <person name="Wegmann U."/>
            <person name="Louis P."/>
            <person name="Goesmann A."/>
            <person name="Henrissat B."/>
            <person name="Duncan S.H."/>
            <person name="Flint H.J."/>
        </authorList>
    </citation>
    <scope>NUCLEOTIDE SEQUENCE</scope>
    <source>
        <strain evidence="1">NBRC 109915</strain>
    </source>
</reference>
<reference evidence="1" key="2">
    <citation type="submission" date="2023-01" db="EMBL/GenBank/DDBJ databases">
        <title>Draft genome sequence of Sulfitobacter pacificus strain NBRC 109915.</title>
        <authorList>
            <person name="Sun Q."/>
            <person name="Mori K."/>
        </authorList>
    </citation>
    <scope>NUCLEOTIDE SEQUENCE</scope>
    <source>
        <strain evidence="1">NBRC 109915</strain>
    </source>
</reference>
<comment type="caution">
    <text evidence="1">The sequence shown here is derived from an EMBL/GenBank/DDBJ whole genome shotgun (WGS) entry which is preliminary data.</text>
</comment>
<sequence length="852" mass="97404">MSKETSQSTQREEVLEGVIRLLDISIDINKRIEDLEFSKKPGAEIFYVFDENVFELFIDPSKDRFRVTSFFDSYWLRKTDRRNRRFIEQARLLAAETVLTGVLPGAVNNRIYMSGWHQRELAGRLEKIQEAMRQPSSSQLSILAKEIRQKAEVRQSLDDWSAPSEVVKRFLDLYIAADEEIVSSEGGVDAAIRLRNSRVLANLFATCSRSEQIEQLNRIAQRGIGDRIASIEARFGINTMQEISQSARQWQDRLLKEAQRVSEMSGRSTKRGKGGFVWDANCLALLQWISSNKLRENQRIVFVTGDELLYSAYRRWYCDIGERRNKSDEFLLRRISQYSPVLSTDEFELKSGAVREQRSEATRLVSDILMTVEVSLLPFNLSLLHRENLEESSRNAIFRARHDLVLRYLARKPDTDDALAYFERRLQPIYFERQSDKLEEIRALWRTIERLTVAAYHDTLRGRLEFRDRVFNDRDIPGDADNVELESAIGRVISETATDLFNRLAERWVPAAVQFLEDLKSDEIISTRRAPKSIWYKGSDGSFIANRILQWKLTEDNGSGLIEVIWGSEGRFKPYDVFGLAAAFALYSHGWAEAENFSDLAIRSGFAYGADQETLIELQYIRCVARRFVFADERSFYEIGGDAGASRRMLMDELHAKAIEALAKSKELCRSVDDVHYRSLLLSRLGLESASLDLMLLAISYQADFGSERRSGDRQLLERSFERLERVGKLLDSCEDGRRVDLLEQFDGTLAAAVCVDFLLNGAGAKTRKLSDELAARLVSIGKCEPHDPDRSFHLLTVLYASARLIRSGSDANCSSAIRQAIENGKGEFRRLAFDRSMERCVVQALDRGGLI</sequence>
<dbReference type="EMBL" id="BSNL01000007">
    <property type="protein sequence ID" value="GLQ29168.1"/>
    <property type="molecule type" value="Genomic_DNA"/>
</dbReference>
<name>A0ABQ5VQ95_9RHOB</name>
<evidence type="ECO:0000313" key="1">
    <source>
        <dbReference type="EMBL" id="GLQ29168.1"/>
    </source>
</evidence>
<protein>
    <submittedName>
        <fullName evidence="1">Uncharacterized protein</fullName>
    </submittedName>
</protein>
<dbReference type="RefSeq" id="WP_284376409.1">
    <property type="nucleotide sequence ID" value="NZ_BSNL01000007.1"/>
</dbReference>
<proteinExistence type="predicted"/>
<keyword evidence="2" id="KW-1185">Reference proteome</keyword>
<evidence type="ECO:0000313" key="2">
    <source>
        <dbReference type="Proteomes" id="UP001161388"/>
    </source>
</evidence>
<dbReference type="Proteomes" id="UP001161388">
    <property type="component" value="Unassembled WGS sequence"/>
</dbReference>
<organism evidence="1 2">
    <name type="scientific">Sulfitobacter pacificus</name>
    <dbReference type="NCBI Taxonomy" id="1499314"/>
    <lineage>
        <taxon>Bacteria</taxon>
        <taxon>Pseudomonadati</taxon>
        <taxon>Pseudomonadota</taxon>
        <taxon>Alphaproteobacteria</taxon>
        <taxon>Rhodobacterales</taxon>
        <taxon>Roseobacteraceae</taxon>
        <taxon>Sulfitobacter</taxon>
    </lineage>
</organism>
<accession>A0ABQ5VQ95</accession>